<keyword evidence="2" id="KW-0378">Hydrolase</keyword>
<dbReference type="OrthoDB" id="9758568at2"/>
<dbReference type="Pfam" id="PF20436">
    <property type="entry name" value="LonB_AAA-LID"/>
    <property type="match status" value="1"/>
</dbReference>
<evidence type="ECO:0000259" key="4">
    <source>
        <dbReference type="PROSITE" id="PS51786"/>
    </source>
</evidence>
<keyword evidence="6" id="KW-1185">Reference proteome</keyword>
<dbReference type="PROSITE" id="PS51786">
    <property type="entry name" value="LON_PROTEOLYTIC"/>
    <property type="match status" value="1"/>
</dbReference>
<feature type="active site" evidence="2">
    <location>
        <position position="670"/>
    </location>
</feature>
<evidence type="ECO:0000256" key="3">
    <source>
        <dbReference type="SAM" id="Coils"/>
    </source>
</evidence>
<name>A0A6N6MZI0_9BACT</name>
<proteinExistence type="inferred from homology"/>
<dbReference type="InterPro" id="IPR046844">
    <property type="entry name" value="Lon-like_helical"/>
</dbReference>
<dbReference type="InterPro" id="IPR027417">
    <property type="entry name" value="P-loop_NTPase"/>
</dbReference>
<dbReference type="EMBL" id="WAIE01000005">
    <property type="protein sequence ID" value="KAB1441101.1"/>
    <property type="molecule type" value="Genomic_DNA"/>
</dbReference>
<keyword evidence="1 2" id="KW-0645">Protease</keyword>
<dbReference type="GO" id="GO:0006508">
    <property type="term" value="P:proteolysis"/>
    <property type="evidence" value="ECO:0007669"/>
    <property type="project" value="UniProtKB-KW"/>
</dbReference>
<dbReference type="GO" id="GO:0005524">
    <property type="term" value="F:ATP binding"/>
    <property type="evidence" value="ECO:0007669"/>
    <property type="project" value="InterPro"/>
</dbReference>
<accession>A0A6N6MZI0</accession>
<dbReference type="SUPFAM" id="SSF52540">
    <property type="entry name" value="P-loop containing nucleoside triphosphate hydrolases"/>
    <property type="match status" value="1"/>
</dbReference>
<feature type="domain" description="Lon proteolytic" evidence="4">
    <location>
        <begin position="580"/>
        <end position="775"/>
    </location>
</feature>
<organism evidence="5 6">
    <name type="scientific">Pseudodesulfovibrio senegalensis</name>
    <dbReference type="NCBI Taxonomy" id="1721087"/>
    <lineage>
        <taxon>Bacteria</taxon>
        <taxon>Pseudomonadati</taxon>
        <taxon>Thermodesulfobacteriota</taxon>
        <taxon>Desulfovibrionia</taxon>
        <taxon>Desulfovibrionales</taxon>
        <taxon>Desulfovibrionaceae</taxon>
    </lineage>
</organism>
<dbReference type="GO" id="GO:0030163">
    <property type="term" value="P:protein catabolic process"/>
    <property type="evidence" value="ECO:0007669"/>
    <property type="project" value="InterPro"/>
</dbReference>
<dbReference type="InterPro" id="IPR020568">
    <property type="entry name" value="Ribosomal_Su5_D2-typ_SF"/>
</dbReference>
<dbReference type="InterPro" id="IPR046843">
    <property type="entry name" value="LonB_AAA-LID"/>
</dbReference>
<dbReference type="Gene3D" id="1.10.8.60">
    <property type="match status" value="1"/>
</dbReference>
<dbReference type="GO" id="GO:0004176">
    <property type="term" value="F:ATP-dependent peptidase activity"/>
    <property type="evidence" value="ECO:0007669"/>
    <property type="project" value="UniProtKB-UniRule"/>
</dbReference>
<dbReference type="InterPro" id="IPR008269">
    <property type="entry name" value="Lon_proteolytic"/>
</dbReference>
<dbReference type="EC" id="3.4.21.53" evidence="2"/>
<sequence length="818" mass="92374">MAGRNSQLKVSLDQLRWTMSPDALPFESTAELEPLTEIIGQERGVQAFRFGIGMDKKGYNLFVTGEPGTGRMAMIRKLLAELNRHGEVPNDLCYVNNFKHSEEPLLLRLEAGKGNLFKKRMHEFTEGIKQEVPQLFESEEYIARKNELAEAHEKQVMGFYKAIEEKVKDTGLVMVRMQMGPLQRPDIVPLVDGEPKRLIQLEEMVENGRFPREEFERLREKRKELKEEIDHIVQEIKELHKAVGKKHEEVDRLMFMNLAEEILLPLRHEFQEEKVARFLDSVLENMVEHLDEIKTLGVPQKGPLPGMVMPGVSPEHILRPYAVNLLVDNSEQEGPPVIIESYPTYRNLFGSIERVMDRAGGWRTDFTKIKAGSFVKANGGYLVINLLDAIMEPGVWSTLKRSLKTEQIEIETYDPYYFITATGLKPERIGMNVKVVVLGDNRLWALLRHYDPDMHKIFKARVDFDTAMDRNDRVVEQLARFVRSEVEKREIRPFSSTAVAAVLEHLVRLSGRKEKLSAAFPRLADLLVESDYQAKMDNAETVEDRHVLQALDDAVYRANRVEERLQEMIDRGSLFVDVEGEVVGQINGLAVYSFGDYMFGKPSRITAVTSMGKDGIINIERESELSGPIHNKGMQILSGYLRSMFAQDKPLTLAASIAFEQAYGGIDGDSASSTELYALLSSLADVPLRQDIAVTGSVNQRGQIQPIGGVNEKIEGFFLCCKKSGLTGSQGVMIPKPNVKDLMLRHEVVEAIRQGQFNVWAVSSIDQGIELLTGRKAGKRTKAGYTKNSVFEMVDRKLRALAEGLREFGKSDDSSRTG</sequence>
<dbReference type="Gene3D" id="3.40.50.300">
    <property type="entry name" value="P-loop containing nucleotide triphosphate hydrolases"/>
    <property type="match status" value="2"/>
</dbReference>
<evidence type="ECO:0000313" key="6">
    <source>
        <dbReference type="Proteomes" id="UP000438699"/>
    </source>
</evidence>
<dbReference type="SUPFAM" id="SSF54211">
    <property type="entry name" value="Ribosomal protein S5 domain 2-like"/>
    <property type="match status" value="1"/>
</dbReference>
<dbReference type="Pfam" id="PF13654">
    <property type="entry name" value="AAA_32"/>
    <property type="match status" value="1"/>
</dbReference>
<dbReference type="Pfam" id="PF20437">
    <property type="entry name" value="LonC_helical"/>
    <property type="match status" value="1"/>
</dbReference>
<dbReference type="PANTHER" id="PTHR10046">
    <property type="entry name" value="ATP DEPENDENT LON PROTEASE FAMILY MEMBER"/>
    <property type="match status" value="1"/>
</dbReference>
<keyword evidence="2" id="KW-0720">Serine protease</keyword>
<evidence type="ECO:0000256" key="1">
    <source>
        <dbReference type="ARBA" id="ARBA00022670"/>
    </source>
</evidence>
<dbReference type="GO" id="GO:0004252">
    <property type="term" value="F:serine-type endopeptidase activity"/>
    <property type="evidence" value="ECO:0007669"/>
    <property type="project" value="UniProtKB-UniRule"/>
</dbReference>
<dbReference type="Proteomes" id="UP000438699">
    <property type="component" value="Unassembled WGS sequence"/>
</dbReference>
<dbReference type="Gene3D" id="3.30.230.10">
    <property type="match status" value="1"/>
</dbReference>
<dbReference type="Pfam" id="PF05362">
    <property type="entry name" value="Lon_C"/>
    <property type="match status" value="1"/>
</dbReference>
<dbReference type="RefSeq" id="WP_151151356.1">
    <property type="nucleotide sequence ID" value="NZ_WAIE01000005.1"/>
</dbReference>
<feature type="active site" evidence="2">
    <location>
        <position position="713"/>
    </location>
</feature>
<reference evidence="5 6" key="1">
    <citation type="journal article" date="2017" name="Int. J. Syst. Evol. Microbiol.">
        <title>Desulfovibrio senegalensis sp. nov., a mesophilic sulfate reducer isolated from marine sediment.</title>
        <authorList>
            <person name="Thioye A."/>
            <person name="Gam Z.B.A."/>
            <person name="Mbengue M."/>
            <person name="Cayol J.L."/>
            <person name="Joseph-Bartoli M."/>
            <person name="Toure-Kane C."/>
            <person name="Labat M."/>
        </authorList>
    </citation>
    <scope>NUCLEOTIDE SEQUENCE [LARGE SCALE GENOMIC DNA]</scope>
    <source>
        <strain evidence="5 6">DSM 101509</strain>
    </source>
</reference>
<gene>
    <name evidence="5" type="ORF">F8A88_11755</name>
</gene>
<feature type="coiled-coil region" evidence="3">
    <location>
        <begin position="215"/>
        <end position="242"/>
    </location>
</feature>
<keyword evidence="3" id="KW-0175">Coiled coil</keyword>
<comment type="catalytic activity">
    <reaction evidence="2">
        <text>Hydrolysis of proteins in presence of ATP.</text>
        <dbReference type="EC" id="3.4.21.53"/>
    </reaction>
</comment>
<comment type="similarity">
    <text evidence="2">Belongs to the peptidase S16 family.</text>
</comment>
<evidence type="ECO:0000256" key="2">
    <source>
        <dbReference type="PROSITE-ProRule" id="PRU01122"/>
    </source>
</evidence>
<dbReference type="PRINTS" id="PR00830">
    <property type="entry name" value="ENDOLAPTASE"/>
</dbReference>
<dbReference type="InterPro" id="IPR027065">
    <property type="entry name" value="Lon_Prtase"/>
</dbReference>
<dbReference type="AlphaFoldDB" id="A0A6N6MZI0"/>
<evidence type="ECO:0000313" key="5">
    <source>
        <dbReference type="EMBL" id="KAB1441101.1"/>
    </source>
</evidence>
<dbReference type="InterPro" id="IPR014721">
    <property type="entry name" value="Ribsml_uS5_D2-typ_fold_subgr"/>
</dbReference>
<comment type="caution">
    <text evidence="5">The sequence shown here is derived from an EMBL/GenBank/DDBJ whole genome shotgun (WGS) entry which is preliminary data.</text>
</comment>
<protein>
    <recommendedName>
        <fullName evidence="2">endopeptidase La</fullName>
        <ecNumber evidence="2">3.4.21.53</ecNumber>
    </recommendedName>
</protein>
<dbReference type="InterPro" id="IPR041699">
    <property type="entry name" value="AAA_32"/>
</dbReference>